<dbReference type="Pfam" id="PF17774">
    <property type="entry name" value="YlmH_RBD"/>
    <property type="match status" value="1"/>
</dbReference>
<feature type="domain" description="Ribosome-associated protein quality control protein P2 RNA-binding" evidence="2">
    <location>
        <begin position="116"/>
        <end position="178"/>
    </location>
</feature>
<dbReference type="OrthoDB" id="4150at2759"/>
<evidence type="ECO:0000256" key="1">
    <source>
        <dbReference type="PROSITE-ProRule" id="PRU00182"/>
    </source>
</evidence>
<organism evidence="3 4">
    <name type="scientific">Gracilariopsis chorda</name>
    <dbReference type="NCBI Taxonomy" id="448386"/>
    <lineage>
        <taxon>Eukaryota</taxon>
        <taxon>Rhodophyta</taxon>
        <taxon>Florideophyceae</taxon>
        <taxon>Rhodymeniophycidae</taxon>
        <taxon>Gracilariales</taxon>
        <taxon>Gracilariaceae</taxon>
        <taxon>Gracilariopsis</taxon>
    </lineage>
</organism>
<comment type="caution">
    <text evidence="3">The sequence shown here is derived from an EMBL/GenBank/DDBJ whole genome shotgun (WGS) entry which is preliminary data.</text>
</comment>
<dbReference type="InterPro" id="IPR040591">
    <property type="entry name" value="RqcP2_RBD"/>
</dbReference>
<dbReference type="Proteomes" id="UP000247409">
    <property type="component" value="Unassembled WGS sequence"/>
</dbReference>
<dbReference type="Gene3D" id="3.10.290.10">
    <property type="entry name" value="RNA-binding S4 domain"/>
    <property type="match status" value="1"/>
</dbReference>
<accession>A0A2V3IU20</accession>
<proteinExistence type="predicted"/>
<evidence type="ECO:0000313" key="4">
    <source>
        <dbReference type="Proteomes" id="UP000247409"/>
    </source>
</evidence>
<dbReference type="PANTHER" id="PTHR13633">
    <property type="entry name" value="MITOCHONDRIAL TRANSCRIPTION RESCUE FACTOR 1"/>
    <property type="match status" value="1"/>
</dbReference>
<reference evidence="3 4" key="1">
    <citation type="journal article" date="2018" name="Mol. Biol. Evol.">
        <title>Analysis of the draft genome of the red seaweed Gracilariopsis chorda provides insights into genome size evolution in Rhodophyta.</title>
        <authorList>
            <person name="Lee J."/>
            <person name="Yang E.C."/>
            <person name="Graf L."/>
            <person name="Yang J.H."/>
            <person name="Qiu H."/>
            <person name="Zel Zion U."/>
            <person name="Chan C.X."/>
            <person name="Stephens T.G."/>
            <person name="Weber A.P.M."/>
            <person name="Boo G.H."/>
            <person name="Boo S.M."/>
            <person name="Kim K.M."/>
            <person name="Shin Y."/>
            <person name="Jung M."/>
            <person name="Lee S.J."/>
            <person name="Yim H.S."/>
            <person name="Lee J.H."/>
            <person name="Bhattacharya D."/>
            <person name="Yoon H.S."/>
        </authorList>
    </citation>
    <scope>NUCLEOTIDE SEQUENCE [LARGE SCALE GENOMIC DNA]</scope>
    <source>
        <strain evidence="3 4">SKKU-2015</strain>
        <tissue evidence="3">Whole body</tissue>
    </source>
</reference>
<gene>
    <name evidence="3" type="ORF">BWQ96_04608</name>
</gene>
<dbReference type="STRING" id="448386.A0A2V3IU20"/>
<dbReference type="Gene3D" id="3.30.70.330">
    <property type="match status" value="1"/>
</dbReference>
<keyword evidence="4" id="KW-1185">Reference proteome</keyword>
<dbReference type="CDD" id="cd00165">
    <property type="entry name" value="S4"/>
    <property type="match status" value="1"/>
</dbReference>
<name>A0A2V3IU20_9FLOR</name>
<keyword evidence="1" id="KW-0694">RNA-binding</keyword>
<dbReference type="PANTHER" id="PTHR13633:SF3">
    <property type="entry name" value="MITOCHONDRIAL TRANSCRIPTION RESCUE FACTOR 1"/>
    <property type="match status" value="1"/>
</dbReference>
<dbReference type="SUPFAM" id="SSF55174">
    <property type="entry name" value="Alpha-L RNA-binding motif"/>
    <property type="match status" value="1"/>
</dbReference>
<evidence type="ECO:0000313" key="3">
    <source>
        <dbReference type="EMBL" id="PXF45603.1"/>
    </source>
</evidence>
<dbReference type="InterPro" id="IPR012677">
    <property type="entry name" value="Nucleotide-bd_a/b_plait_sf"/>
</dbReference>
<evidence type="ECO:0000259" key="2">
    <source>
        <dbReference type="Pfam" id="PF17774"/>
    </source>
</evidence>
<dbReference type="InterPro" id="IPR036986">
    <property type="entry name" value="S4_RNA-bd_sf"/>
</dbReference>
<dbReference type="EMBL" id="NBIV01000056">
    <property type="protein sequence ID" value="PXF45603.1"/>
    <property type="molecule type" value="Genomic_DNA"/>
</dbReference>
<dbReference type="GO" id="GO:0003723">
    <property type="term" value="F:RNA binding"/>
    <property type="evidence" value="ECO:0007669"/>
    <property type="project" value="UniProtKB-KW"/>
</dbReference>
<dbReference type="PROSITE" id="PS50889">
    <property type="entry name" value="S4"/>
    <property type="match status" value="1"/>
</dbReference>
<sequence>MRLTEQQSEKLLSYAKSFNVDRSLAKRMIEMAERSVREWECEHGMFLTPVESGCLLKVVRAIPEVWATSWGGYDDAERCVIVCCHEDMVESESTVLDGIADNFVVVKLLGDFSGGKVRHGDFLGAVLHGAGLKRECIGDVMVLEERGAQVIATRQGGEIISQSVSQVANVKVEAQLASLKELEAVERRTKQITSVENSLRIDAVLSGGLGTSRTKMSELCASGLVRRNYAELRSASKSVQRGDVLSVRGLGKIRVDDWSETRKGRFRVTMTRFI</sequence>
<protein>
    <submittedName>
        <fullName evidence="3">Putative RNA-binding protein YlmH</fullName>
    </submittedName>
</protein>
<dbReference type="AlphaFoldDB" id="A0A2V3IU20"/>
<dbReference type="Gene3D" id="3.30.1370.160">
    <property type="match status" value="1"/>
</dbReference>